<dbReference type="EMBL" id="JAUSTW010000005">
    <property type="protein sequence ID" value="MDQ0199918.1"/>
    <property type="molecule type" value="Genomic_DNA"/>
</dbReference>
<dbReference type="Gene3D" id="3.40.50.150">
    <property type="entry name" value="Vaccinia Virus protein VP39"/>
    <property type="match status" value="1"/>
</dbReference>
<accession>A0ABT9XWZ2</accession>
<reference evidence="2 3" key="1">
    <citation type="submission" date="2023-07" db="EMBL/GenBank/DDBJ databases">
        <title>Genomic Encyclopedia of Type Strains, Phase IV (KMG-IV): sequencing the most valuable type-strain genomes for metagenomic binning, comparative biology and taxonomic classification.</title>
        <authorList>
            <person name="Goeker M."/>
        </authorList>
    </citation>
    <scope>NUCLEOTIDE SEQUENCE [LARGE SCALE GENOMIC DNA]</scope>
    <source>
        <strain evidence="2 3">DSM 27594</strain>
    </source>
</reference>
<keyword evidence="2" id="KW-0489">Methyltransferase</keyword>
<keyword evidence="2" id="KW-0808">Transferase</keyword>
<evidence type="ECO:0000313" key="2">
    <source>
        <dbReference type="EMBL" id="MDQ0199918.1"/>
    </source>
</evidence>
<organism evidence="2 3">
    <name type="scientific">Neobacillus ginsengisoli</name>
    <dbReference type="NCBI Taxonomy" id="904295"/>
    <lineage>
        <taxon>Bacteria</taxon>
        <taxon>Bacillati</taxon>
        <taxon>Bacillota</taxon>
        <taxon>Bacilli</taxon>
        <taxon>Bacillales</taxon>
        <taxon>Bacillaceae</taxon>
        <taxon>Neobacillus</taxon>
    </lineage>
</organism>
<comment type="caution">
    <text evidence="2">The sequence shown here is derived from an EMBL/GenBank/DDBJ whole genome shotgun (WGS) entry which is preliminary data.</text>
</comment>
<dbReference type="InterPro" id="IPR013216">
    <property type="entry name" value="Methyltransf_11"/>
</dbReference>
<dbReference type="Proteomes" id="UP001224122">
    <property type="component" value="Unassembled WGS sequence"/>
</dbReference>
<keyword evidence="3" id="KW-1185">Reference proteome</keyword>
<name>A0ABT9XWZ2_9BACI</name>
<dbReference type="CDD" id="cd02440">
    <property type="entry name" value="AdoMet_MTases"/>
    <property type="match status" value="1"/>
</dbReference>
<sequence>MFIEYDENNNISKLRECYYMSSVNVWNADLYDHKLSFVSSFGKGVVELLQPQKGEKILDLGCGTGDLTYEISKSGAIVKGSDFSGEMIEKACKKFPQIPFIVENGETFRTNEKYDAVFSNAALHWMKNAEKVVESIELALHPGGRFVAEFGGQGNVQTVIRGITEVLSQEYGINVAERNPWYFPSIGEYSTLLEQYGFKVSYAHHFDRPTPLTDGEKGLNHWLDSFADDFFPEFSKEEKMVIYGKIKNMIQPDLYKDGIWEADYKRIRIVAIKKG</sequence>
<dbReference type="GO" id="GO:0008168">
    <property type="term" value="F:methyltransferase activity"/>
    <property type="evidence" value="ECO:0007669"/>
    <property type="project" value="UniProtKB-KW"/>
</dbReference>
<dbReference type="Pfam" id="PF08241">
    <property type="entry name" value="Methyltransf_11"/>
    <property type="match status" value="1"/>
</dbReference>
<protein>
    <submittedName>
        <fullName evidence="2">Trans-aconitate methyltransferase</fullName>
    </submittedName>
</protein>
<dbReference type="InterPro" id="IPR029063">
    <property type="entry name" value="SAM-dependent_MTases_sf"/>
</dbReference>
<dbReference type="GO" id="GO:0032259">
    <property type="term" value="P:methylation"/>
    <property type="evidence" value="ECO:0007669"/>
    <property type="project" value="UniProtKB-KW"/>
</dbReference>
<dbReference type="PANTHER" id="PTHR43861">
    <property type="entry name" value="TRANS-ACONITATE 2-METHYLTRANSFERASE-RELATED"/>
    <property type="match status" value="1"/>
</dbReference>
<evidence type="ECO:0000313" key="3">
    <source>
        <dbReference type="Proteomes" id="UP001224122"/>
    </source>
</evidence>
<dbReference type="PANTHER" id="PTHR43861:SF1">
    <property type="entry name" value="TRANS-ACONITATE 2-METHYLTRANSFERASE"/>
    <property type="match status" value="1"/>
</dbReference>
<feature type="domain" description="Methyltransferase type 11" evidence="1">
    <location>
        <begin position="58"/>
        <end position="147"/>
    </location>
</feature>
<dbReference type="SUPFAM" id="SSF53335">
    <property type="entry name" value="S-adenosyl-L-methionine-dependent methyltransferases"/>
    <property type="match status" value="1"/>
</dbReference>
<gene>
    <name evidence="2" type="ORF">J2S10_003101</name>
</gene>
<proteinExistence type="predicted"/>
<evidence type="ECO:0000259" key="1">
    <source>
        <dbReference type="Pfam" id="PF08241"/>
    </source>
</evidence>